<dbReference type="PANTHER" id="PTHR32387">
    <property type="entry name" value="WU:FJ29H11"/>
    <property type="match status" value="1"/>
</dbReference>
<feature type="region of interest" description="Disordered" evidence="2">
    <location>
        <begin position="1210"/>
        <end position="1262"/>
    </location>
</feature>
<dbReference type="PANTHER" id="PTHR32387:SF0">
    <property type="entry name" value="PROTEIN NO VEIN"/>
    <property type="match status" value="1"/>
</dbReference>
<dbReference type="InterPro" id="IPR036890">
    <property type="entry name" value="HATPase_C_sf"/>
</dbReference>
<feature type="compositionally biased region" description="Low complexity" evidence="2">
    <location>
        <begin position="1232"/>
        <end position="1241"/>
    </location>
</feature>
<evidence type="ECO:0000313" key="3">
    <source>
        <dbReference type="EMBL" id="CAE7618159.1"/>
    </source>
</evidence>
<dbReference type="Proteomes" id="UP000601435">
    <property type="component" value="Unassembled WGS sequence"/>
</dbReference>
<accession>A0A812VGA3</accession>
<feature type="compositionally biased region" description="Low complexity" evidence="2">
    <location>
        <begin position="1430"/>
        <end position="1439"/>
    </location>
</feature>
<protein>
    <submittedName>
        <fullName evidence="3">NOV protein</fullName>
    </submittedName>
</protein>
<name>A0A812VGA3_9DINO</name>
<evidence type="ECO:0000256" key="2">
    <source>
        <dbReference type="SAM" id="MobiDB-lite"/>
    </source>
</evidence>
<feature type="region of interest" description="Disordered" evidence="2">
    <location>
        <begin position="284"/>
        <end position="317"/>
    </location>
</feature>
<dbReference type="EMBL" id="CAJNJA010029054">
    <property type="protein sequence ID" value="CAE7618159.1"/>
    <property type="molecule type" value="Genomic_DNA"/>
</dbReference>
<feature type="compositionally biased region" description="Basic and acidic residues" evidence="2">
    <location>
        <begin position="1217"/>
        <end position="1228"/>
    </location>
</feature>
<organism evidence="3 4">
    <name type="scientific">Symbiodinium necroappetens</name>
    <dbReference type="NCBI Taxonomy" id="1628268"/>
    <lineage>
        <taxon>Eukaryota</taxon>
        <taxon>Sar</taxon>
        <taxon>Alveolata</taxon>
        <taxon>Dinophyceae</taxon>
        <taxon>Suessiales</taxon>
        <taxon>Symbiodiniaceae</taxon>
        <taxon>Symbiodinium</taxon>
    </lineage>
</organism>
<gene>
    <name evidence="3" type="primary">NOV</name>
    <name evidence="3" type="ORF">SNEC2469_LOCUS17543</name>
</gene>
<keyword evidence="4" id="KW-1185">Reference proteome</keyword>
<sequence length="1456" mass="160317">MKAVFSYHPDAERKLQGMQFIKVGPNSRSHKPDDSCFYIMTSAEDGDDISYMKCLRRLSELAVQEAPGEHVVPIAAVTSKYEGVCVQIGTFDVLVEPGSPEAFGVHVELSRKLLSVHTKARIYGPWVLEHGSDTRLMIVADMAQDEVAISWKAPFGIRTHNKLQKDGGLAHVAPSLRACLDALADRAGVPGAFAASSEEEMQLAAGQILNKVLAASTQLARSKAGASAQICSLDAVAKHQSYELLQEQFRNSQATLQDALHDRNMARSALEKLQDELATLRRSIFPPQDARTEGTGRDPQVAGSGERSHDGRLQSYDAGGDASIEALSQELREHLPQPAATMLRNSLRLMSSELYSGPSRALWELLQNADDCTYQGTPHLTIVEDPRYLWLEYNERGFTFQDVKALCSLGLSLKGPGQTGHKGVGFKASFVLSSRPHILSNPFRFFFDDGADCILPHVTPHVVRQSTSFPREPPSAGTAVYLPLRKPVPDLLQEIVPSTLLFLRQLRSLSLETAGRTCTYERRDGDEGSVEVVETAGTRQQHGYHIARGSNPSIAVAFPLNRSTADASWISTTLPLCALPGLKTPLDAPFDLTANREALLEGSVRNAALRDALAELWLKAVEEAQEGSALAARAWTLQPGPELVQLPFWSPFLHRVRSGLQEISLVPVRAGHGQARRLPVTRCRKAESRLLGELALGPEELQLIDLGIPSSEYLSQLPEGTDLGLRDFGVLDLLHLLSLPSGEGEGSPWQARGNRWRQKVVQELAWQKHDIDTMMLRKVPLFPLTRSDVTGAWAGPDSASQWVACEDGNIFWSLPKGAPNGILRVLDSVQGCRADRDLLNLLGCGLAAQPRDVAYAIVQENLGLSSMEDLRFSWSKLAYLGRHWEEILSSSATEKWLSDQTPKEMEALLRSVLVPSRGGGGRLRCDARELRCPFFLGSRPLRNSWDSSDEHGDVVLEPPQTNGVKARLWWELVFLRLGACPCVAGVRLPKGLFALPGIVGELRALLNFYAHANIDLEELRGQCEIEDRSGRIRVVGREPEKRKYSERLLGPKFIQFAGPEFVVDVEEAAGDSVELKRMAEQLLAVILDPTCFVLLALLHRTVQQESRHLLAVYKFLATAWENGELRRECAELEALRKEGFWILTEDRKICRKLPGEVRQEDVERLSAGEEQREMMLDFFVQCLGVAVSAQPDPVVPDACGNREDLVKHGEATNNMELAKKGPARDDAPKLLQSQGASSQSGTKMPPLPALREGADAEVEESADATSVPFRPLLAELPLLSKLLADIFKECGGDEHLFGSMAPARKMVPVSDIKFTQTSIASKFIHGRFKGRSVEAVAKDLKNGKLTPADLPLAVARFHSSYWTLNNRSLYVLNSVSRQRTPVNASVAEYGLCPVTAKFLQLRYGSLLKQDVKSVCRSQASDSKEEDPEAAEPAYDADPPIWDSGDEALLEKGMVRT</sequence>
<dbReference type="SUPFAM" id="SSF55874">
    <property type="entry name" value="ATPase domain of HSP90 chaperone/DNA topoisomerase II/histidine kinase"/>
    <property type="match status" value="1"/>
</dbReference>
<comment type="caution">
    <text evidence="3">The sequence shown here is derived from an EMBL/GenBank/DDBJ whole genome shotgun (WGS) entry which is preliminary data.</text>
</comment>
<dbReference type="InterPro" id="IPR052957">
    <property type="entry name" value="Auxin_embryo_med"/>
</dbReference>
<reference evidence="3" key="1">
    <citation type="submission" date="2021-02" db="EMBL/GenBank/DDBJ databases">
        <authorList>
            <person name="Dougan E. K."/>
            <person name="Rhodes N."/>
            <person name="Thang M."/>
            <person name="Chan C."/>
        </authorList>
    </citation>
    <scope>NUCLEOTIDE SEQUENCE</scope>
</reference>
<dbReference type="Gene3D" id="3.10.450.40">
    <property type="match status" value="1"/>
</dbReference>
<dbReference type="Gene3D" id="3.30.565.10">
    <property type="entry name" value="Histidine kinase-like ATPase, C-terminal domain"/>
    <property type="match status" value="1"/>
</dbReference>
<evidence type="ECO:0000256" key="1">
    <source>
        <dbReference type="SAM" id="Coils"/>
    </source>
</evidence>
<evidence type="ECO:0000313" key="4">
    <source>
        <dbReference type="Proteomes" id="UP000601435"/>
    </source>
</evidence>
<dbReference type="OrthoDB" id="1262810at2759"/>
<feature type="region of interest" description="Disordered" evidence="2">
    <location>
        <begin position="1417"/>
        <end position="1441"/>
    </location>
</feature>
<dbReference type="NCBIfam" id="NF047352">
    <property type="entry name" value="P_loop_sacsin"/>
    <property type="match status" value="1"/>
</dbReference>
<feature type="coiled-coil region" evidence="1">
    <location>
        <begin position="256"/>
        <end position="283"/>
    </location>
</feature>
<keyword evidence="1" id="KW-0175">Coiled coil</keyword>
<dbReference type="Pfam" id="PF11523">
    <property type="entry name" value="DUF3223"/>
    <property type="match status" value="1"/>
</dbReference>
<proteinExistence type="predicted"/>